<feature type="transmembrane region" description="Helical" evidence="1">
    <location>
        <begin position="223"/>
        <end position="247"/>
    </location>
</feature>
<proteinExistence type="predicted"/>
<keyword evidence="3" id="KW-1185">Reference proteome</keyword>
<dbReference type="PANTHER" id="PTHR33133">
    <property type="entry name" value="OS08G0107100 PROTEIN-RELATED"/>
    <property type="match status" value="1"/>
</dbReference>
<dbReference type="EMBL" id="WHWC01000396">
    <property type="protein sequence ID" value="KAG8362632.1"/>
    <property type="molecule type" value="Genomic_DNA"/>
</dbReference>
<keyword evidence="1" id="KW-0472">Membrane</keyword>
<dbReference type="Proteomes" id="UP000826271">
    <property type="component" value="Unassembled WGS sequence"/>
</dbReference>
<dbReference type="PANTHER" id="PTHR33133:SF1">
    <property type="entry name" value="EXPRESSED PROTEIN-RELATED"/>
    <property type="match status" value="1"/>
</dbReference>
<feature type="transmembrane region" description="Helical" evidence="1">
    <location>
        <begin position="47"/>
        <end position="65"/>
    </location>
</feature>
<organism evidence="2 3">
    <name type="scientific">Buddleja alternifolia</name>
    <dbReference type="NCBI Taxonomy" id="168488"/>
    <lineage>
        <taxon>Eukaryota</taxon>
        <taxon>Viridiplantae</taxon>
        <taxon>Streptophyta</taxon>
        <taxon>Embryophyta</taxon>
        <taxon>Tracheophyta</taxon>
        <taxon>Spermatophyta</taxon>
        <taxon>Magnoliopsida</taxon>
        <taxon>eudicotyledons</taxon>
        <taxon>Gunneridae</taxon>
        <taxon>Pentapetalae</taxon>
        <taxon>asterids</taxon>
        <taxon>lamiids</taxon>
        <taxon>Lamiales</taxon>
        <taxon>Scrophulariaceae</taxon>
        <taxon>Buddlejeae</taxon>
        <taxon>Buddleja</taxon>
    </lineage>
</organism>
<dbReference type="AlphaFoldDB" id="A0AAV6W3B7"/>
<reference evidence="2" key="1">
    <citation type="submission" date="2019-10" db="EMBL/GenBank/DDBJ databases">
        <authorList>
            <person name="Zhang R."/>
            <person name="Pan Y."/>
            <person name="Wang J."/>
            <person name="Ma R."/>
            <person name="Yu S."/>
        </authorList>
    </citation>
    <scope>NUCLEOTIDE SEQUENCE</scope>
    <source>
        <strain evidence="2">LA-IB0</strain>
        <tissue evidence="2">Leaf</tissue>
    </source>
</reference>
<accession>A0AAV6W3B7</accession>
<name>A0AAV6W3B7_9LAMI</name>
<sequence>MASIAVFSILFPSIFFLLFSFSVQSLINHMADHVSLAEPSYQNLLKYLAILFIVQIAFILAFVTLSHFSGVATILVSATSYTGDILSLQDLFSSIKRKWKSPLTTTFNGSRQNMRYSLVIGVLVALAVLYPNFITISIAILFGIAAIVFSLYLAVVTILAIVVSVVEECSSGKEAQEKAAEIVEGQRSLGFLLNLFINLLFSIILLGYWMILGDRGILNVTIYGLFVVNMASLVKMFVLMAYTVLYFQCKKHHGEETAILGKVQYTKLITDIPV</sequence>
<gene>
    <name evidence="2" type="ORF">BUALT_BualtUnG0056500</name>
</gene>
<feature type="transmembrane region" description="Helical" evidence="1">
    <location>
        <begin position="140"/>
        <end position="167"/>
    </location>
</feature>
<evidence type="ECO:0000313" key="3">
    <source>
        <dbReference type="Proteomes" id="UP000826271"/>
    </source>
</evidence>
<feature type="transmembrane region" description="Helical" evidence="1">
    <location>
        <begin position="188"/>
        <end position="211"/>
    </location>
</feature>
<evidence type="ECO:0000256" key="1">
    <source>
        <dbReference type="SAM" id="Phobius"/>
    </source>
</evidence>
<comment type="caution">
    <text evidence="2">The sequence shown here is derived from an EMBL/GenBank/DDBJ whole genome shotgun (WGS) entry which is preliminary data.</text>
</comment>
<evidence type="ECO:0000313" key="2">
    <source>
        <dbReference type="EMBL" id="KAG8362632.1"/>
    </source>
</evidence>
<feature type="transmembrane region" description="Helical" evidence="1">
    <location>
        <begin position="116"/>
        <end position="134"/>
    </location>
</feature>
<keyword evidence="1" id="KW-1133">Transmembrane helix</keyword>
<keyword evidence="1" id="KW-0812">Transmembrane</keyword>
<protein>
    <submittedName>
        <fullName evidence="2">Uncharacterized protein</fullName>
    </submittedName>
</protein>